<evidence type="ECO:0000256" key="3">
    <source>
        <dbReference type="ARBA" id="ARBA00022912"/>
    </source>
</evidence>
<protein>
    <recommendedName>
        <fullName evidence="5">Phosphotyrosine protein phosphatase I domain-containing protein</fullName>
    </recommendedName>
</protein>
<evidence type="ECO:0000256" key="1">
    <source>
        <dbReference type="ARBA" id="ARBA00011063"/>
    </source>
</evidence>
<evidence type="ECO:0000256" key="4">
    <source>
        <dbReference type="PIRSR" id="PIRSR617867-1"/>
    </source>
</evidence>
<keyword evidence="2" id="KW-0378">Hydrolase</keyword>
<dbReference type="Proteomes" id="UP000036700">
    <property type="component" value="Chromosome"/>
</dbReference>
<dbReference type="STRING" id="445709.ABW99_03040"/>
<feature type="active site" description="Proton donor" evidence="4">
    <location>
        <position position="127"/>
    </location>
</feature>
<gene>
    <name evidence="6" type="ORF">ABW99_03040</name>
</gene>
<dbReference type="EMBL" id="CP011568">
    <property type="protein sequence ID" value="AKJ67358.1"/>
    <property type="molecule type" value="Genomic_DNA"/>
</dbReference>
<accession>A0A0G3EJZ6</accession>
<dbReference type="AlphaFoldDB" id="A0A0G3EJZ6"/>
<dbReference type="GO" id="GO:0004725">
    <property type="term" value="F:protein tyrosine phosphatase activity"/>
    <property type="evidence" value="ECO:0007669"/>
    <property type="project" value="InterPro"/>
</dbReference>
<dbReference type="PANTHER" id="PTHR47439:SF1">
    <property type="entry name" value="ACID PHOSPHATASE"/>
    <property type="match status" value="1"/>
</dbReference>
<reference evidence="7" key="1">
    <citation type="submission" date="2015-06" db="EMBL/GenBank/DDBJ databases">
        <authorList>
            <person name="Lim Y.L."/>
            <person name="Ee R."/>
            <person name="Yong D."/>
            <person name="How K.Y."/>
            <person name="Yin W.F."/>
            <person name="Chan K.G."/>
        </authorList>
    </citation>
    <scope>NUCLEOTIDE SEQUENCE [LARGE SCALE GENOMIC DNA]</scope>
    <source>
        <strain evidence="7">DSM 25325</strain>
    </source>
</reference>
<evidence type="ECO:0000259" key="5">
    <source>
        <dbReference type="SMART" id="SM00226"/>
    </source>
</evidence>
<dbReference type="SMART" id="SM00226">
    <property type="entry name" value="LMWPc"/>
    <property type="match status" value="1"/>
</dbReference>
<comment type="similarity">
    <text evidence="1">Belongs to the low molecular weight phosphotyrosine protein phosphatase family.</text>
</comment>
<dbReference type="FunFam" id="3.40.50.2300:FF:000113">
    <property type="entry name" value="Low molecular weight protein-tyrosine-phosphatase"/>
    <property type="match status" value="1"/>
</dbReference>
<dbReference type="PATRIC" id="fig|445709.3.peg.656"/>
<evidence type="ECO:0000256" key="2">
    <source>
        <dbReference type="ARBA" id="ARBA00022801"/>
    </source>
</evidence>
<dbReference type="InterPro" id="IPR036196">
    <property type="entry name" value="Ptyr_pPase_sf"/>
</dbReference>
<organism evidence="6 7">
    <name type="scientific">Pandoraea thiooxydans</name>
    <dbReference type="NCBI Taxonomy" id="445709"/>
    <lineage>
        <taxon>Bacteria</taxon>
        <taxon>Pseudomonadati</taxon>
        <taxon>Pseudomonadota</taxon>
        <taxon>Betaproteobacteria</taxon>
        <taxon>Burkholderiales</taxon>
        <taxon>Burkholderiaceae</taxon>
        <taxon>Pandoraea</taxon>
    </lineage>
</organism>
<evidence type="ECO:0000313" key="7">
    <source>
        <dbReference type="Proteomes" id="UP000036700"/>
    </source>
</evidence>
<dbReference type="SUPFAM" id="SSF52788">
    <property type="entry name" value="Phosphotyrosine protein phosphatases I"/>
    <property type="match status" value="1"/>
</dbReference>
<feature type="active site" evidence="4">
    <location>
        <position position="16"/>
    </location>
</feature>
<dbReference type="InterPro" id="IPR052995">
    <property type="entry name" value="LMW-PTP"/>
</dbReference>
<keyword evidence="3" id="KW-0904">Protein phosphatase</keyword>
<dbReference type="Pfam" id="PF01451">
    <property type="entry name" value="LMWPc"/>
    <property type="match status" value="1"/>
</dbReference>
<evidence type="ECO:0000313" key="6">
    <source>
        <dbReference type="EMBL" id="AKJ67358.1"/>
    </source>
</evidence>
<proteinExistence type="inferred from homology"/>
<feature type="active site" description="Nucleophile" evidence="4">
    <location>
        <position position="10"/>
    </location>
</feature>
<keyword evidence="7" id="KW-1185">Reference proteome</keyword>
<dbReference type="Gene3D" id="3.40.50.2300">
    <property type="match status" value="1"/>
</dbReference>
<dbReference type="InterPro" id="IPR023485">
    <property type="entry name" value="Ptyr_pPase"/>
</dbReference>
<dbReference type="KEGG" id="ptx:ABW99_03040"/>
<dbReference type="PRINTS" id="PR00719">
    <property type="entry name" value="LMWPTPASE"/>
</dbReference>
<feature type="domain" description="Phosphotyrosine protein phosphatase I" evidence="5">
    <location>
        <begin position="4"/>
        <end position="153"/>
    </location>
</feature>
<dbReference type="RefSeq" id="WP_047212894.1">
    <property type="nucleotide sequence ID" value="NZ_CP011568.3"/>
</dbReference>
<dbReference type="CDD" id="cd16343">
    <property type="entry name" value="LMWPTP"/>
    <property type="match status" value="1"/>
</dbReference>
<dbReference type="PANTHER" id="PTHR47439">
    <property type="entry name" value="LOW MOLECULAR WEIGHT PHOSPHOTYROSINE PROTEIN PHOSPHATASE-RELATED"/>
    <property type="match status" value="1"/>
</dbReference>
<sequence length="162" mass="17834">MQKVSVLFVCMGNICRSPSAEGVMRRLVVEAGLDDEIVIDSAGTHGYHLGHAPDARSQAAAAARGYDLTALRSRLVTTEDFQRFDWLLAMDADNLAELRARCPAAQQHKLALLMRFASKHAAEHVPDPYYGAAQGFEQVLDYVEDACEGLLAHLREHLRADS</sequence>
<name>A0A0G3EJZ6_9BURK</name>
<dbReference type="InterPro" id="IPR017867">
    <property type="entry name" value="Tyr_phospatase_low_mol_wt"/>
</dbReference>
<dbReference type="OrthoDB" id="9784339at2"/>